<dbReference type="SMART" id="SM00864">
    <property type="entry name" value="Tubulin"/>
    <property type="match status" value="1"/>
</dbReference>
<dbReference type="SUPFAM" id="SSF52490">
    <property type="entry name" value="Tubulin nucleotide-binding domain-like"/>
    <property type="match status" value="1"/>
</dbReference>
<feature type="domain" description="Tubulin/FtsZ GTPase" evidence="6">
    <location>
        <begin position="55"/>
        <end position="286"/>
    </location>
</feature>
<evidence type="ECO:0000259" key="7">
    <source>
        <dbReference type="SMART" id="SM00865"/>
    </source>
</evidence>
<dbReference type="EMBL" id="GG663740">
    <property type="protein sequence ID" value="EEH56394.1"/>
    <property type="molecule type" value="Genomic_DNA"/>
</dbReference>
<dbReference type="AlphaFoldDB" id="C1MUW4"/>
<dbReference type="Pfam" id="PF03953">
    <property type="entry name" value="Tubulin_C"/>
    <property type="match status" value="1"/>
</dbReference>
<dbReference type="RefSeq" id="XP_003059262.1">
    <property type="nucleotide sequence ID" value="XM_003059216.1"/>
</dbReference>
<dbReference type="PANTHER" id="PTHR11588">
    <property type="entry name" value="TUBULIN"/>
    <property type="match status" value="1"/>
</dbReference>
<keyword evidence="4 5" id="KW-0342">GTP-binding</keyword>
<dbReference type="eggNOG" id="KOG1375">
    <property type="taxonomic scope" value="Eukaryota"/>
</dbReference>
<dbReference type="InterPro" id="IPR008280">
    <property type="entry name" value="Tub_FtsZ_C"/>
</dbReference>
<name>C1MUW4_MICPC</name>
<evidence type="ECO:0000313" key="9">
    <source>
        <dbReference type="Proteomes" id="UP000001876"/>
    </source>
</evidence>
<dbReference type="GO" id="GO:0007017">
    <property type="term" value="P:microtubule-based process"/>
    <property type="evidence" value="ECO:0007669"/>
    <property type="project" value="InterPro"/>
</dbReference>
<organism evidence="9">
    <name type="scientific">Micromonas pusilla (strain CCMP1545)</name>
    <name type="common">Picoplanktonic green alga</name>
    <dbReference type="NCBI Taxonomy" id="564608"/>
    <lineage>
        <taxon>Eukaryota</taxon>
        <taxon>Viridiplantae</taxon>
        <taxon>Chlorophyta</taxon>
        <taxon>Mamiellophyceae</taxon>
        <taxon>Mamiellales</taxon>
        <taxon>Mamiellaceae</taxon>
        <taxon>Micromonas</taxon>
    </lineage>
</organism>
<proteinExistence type="inferred from homology"/>
<dbReference type="Proteomes" id="UP000001876">
    <property type="component" value="Unassembled WGS sequence"/>
</dbReference>
<dbReference type="InterPro" id="IPR018316">
    <property type="entry name" value="Tubulin/FtsZ_2-layer-sand-dom"/>
</dbReference>
<keyword evidence="9" id="KW-1185">Reference proteome</keyword>
<dbReference type="Gene3D" id="3.40.50.1440">
    <property type="entry name" value="Tubulin/FtsZ, GTPase domain"/>
    <property type="match status" value="1"/>
</dbReference>
<reference evidence="8 9" key="1">
    <citation type="journal article" date="2009" name="Science">
        <title>Green evolution and dynamic adaptations revealed by genomes of the marine picoeukaryotes Micromonas.</title>
        <authorList>
            <person name="Worden A.Z."/>
            <person name="Lee J.H."/>
            <person name="Mock T."/>
            <person name="Rouze P."/>
            <person name="Simmons M.P."/>
            <person name="Aerts A.L."/>
            <person name="Allen A.E."/>
            <person name="Cuvelier M.L."/>
            <person name="Derelle E."/>
            <person name="Everett M.V."/>
            <person name="Foulon E."/>
            <person name="Grimwood J."/>
            <person name="Gundlach H."/>
            <person name="Henrissat B."/>
            <person name="Napoli C."/>
            <person name="McDonald S.M."/>
            <person name="Parker M.S."/>
            <person name="Rombauts S."/>
            <person name="Salamov A."/>
            <person name="Von Dassow P."/>
            <person name="Badger J.H."/>
            <person name="Coutinho P.M."/>
            <person name="Demir E."/>
            <person name="Dubchak I."/>
            <person name="Gentemann C."/>
            <person name="Eikrem W."/>
            <person name="Gready J.E."/>
            <person name="John U."/>
            <person name="Lanier W."/>
            <person name="Lindquist E.A."/>
            <person name="Lucas S."/>
            <person name="Mayer K.F."/>
            <person name="Moreau H."/>
            <person name="Not F."/>
            <person name="Otillar R."/>
            <person name="Panaud O."/>
            <person name="Pangilinan J."/>
            <person name="Paulsen I."/>
            <person name="Piegu B."/>
            <person name="Poliakov A."/>
            <person name="Robbens S."/>
            <person name="Schmutz J."/>
            <person name="Toulza E."/>
            <person name="Wyss T."/>
            <person name="Zelensky A."/>
            <person name="Zhou K."/>
            <person name="Armbrust E.V."/>
            <person name="Bhattacharya D."/>
            <person name="Goodenough U.W."/>
            <person name="Van de Peer Y."/>
            <person name="Grigoriev I.V."/>
        </authorList>
    </citation>
    <scope>NUCLEOTIDE SEQUENCE [LARGE SCALE GENOMIC DNA]</scope>
    <source>
        <strain evidence="8 9">CCMP1545</strain>
    </source>
</reference>
<dbReference type="CDD" id="cd02190">
    <property type="entry name" value="epsilon_tubulin"/>
    <property type="match status" value="1"/>
</dbReference>
<dbReference type="OrthoDB" id="1662883at2759"/>
<dbReference type="KEGG" id="mpp:MICPUCDRAFT_58956"/>
<dbReference type="OMA" id="KRAHLHH"/>
<dbReference type="PROSITE" id="PS00227">
    <property type="entry name" value="TUBULIN"/>
    <property type="match status" value="1"/>
</dbReference>
<evidence type="ECO:0000259" key="6">
    <source>
        <dbReference type="SMART" id="SM00864"/>
    </source>
</evidence>
<evidence type="ECO:0000313" key="8">
    <source>
        <dbReference type="EMBL" id="EEH56394.1"/>
    </source>
</evidence>
<dbReference type="STRING" id="564608.C1MUW4"/>
<dbReference type="InterPro" id="IPR003008">
    <property type="entry name" value="Tubulin_FtsZ_GTPase"/>
</dbReference>
<dbReference type="InterPro" id="IPR000217">
    <property type="entry name" value="Tubulin"/>
</dbReference>
<keyword evidence="3 5" id="KW-0547">Nucleotide-binding</keyword>
<dbReference type="InterPro" id="IPR004057">
    <property type="entry name" value="Epsilon_tubulin"/>
</dbReference>
<evidence type="ECO:0000256" key="1">
    <source>
        <dbReference type="ARBA" id="ARBA00009636"/>
    </source>
</evidence>
<dbReference type="InterPro" id="IPR023123">
    <property type="entry name" value="Tubulin_C"/>
</dbReference>
<dbReference type="SMART" id="SM00865">
    <property type="entry name" value="Tubulin_C"/>
    <property type="match status" value="1"/>
</dbReference>
<keyword evidence="2 5" id="KW-0493">Microtubule</keyword>
<evidence type="ECO:0000256" key="2">
    <source>
        <dbReference type="ARBA" id="ARBA00022701"/>
    </source>
</evidence>
<dbReference type="GO" id="GO:0005874">
    <property type="term" value="C:microtubule"/>
    <property type="evidence" value="ECO:0007669"/>
    <property type="project" value="UniProtKB-KW"/>
</dbReference>
<feature type="domain" description="Tubulin/FtsZ 2-layer sandwich" evidence="7">
    <location>
        <begin position="288"/>
        <end position="426"/>
    </location>
</feature>
<sequence>MPREIITVQVGQCGNQIGCRFWEMALNEHAAYNAKARYDEALSSFFQNVDARRDPPVNVPVGDPIRALKARAVVVDMEEGVTNELLTGPMRDVFDSKQFITGQSGSGNNWACGSHHYGPMYRESLLEQVRRPVEEADSLQSFMLLHSLGGGTGSGLGSYLLAALADEYPDVYRFSVSVFPSDDDDVVTSPYNAMLSCAALAEHADCVLPVENQALMDIVQSIEAKSKNASPFGGRSGGVLSGSSLSGVDGGDVAGRAGHGGKPWDGMNGIAANLLLNLTAGMRFDGALNVDINEITMNLVPFPRLHFLLSSMSPVVTPADRGMTVPAPRTLDQIFSEVFSTDRQLASVDPRRNTYMACALLMRGAVNISDANRNVERLKRGLKMAHWVSDGFKVGLCDRAPVNSLYSATCLANNCAMQKPLSAICERFHKLRRKKVFLHHYTEYMDVEDIDGAAASIGSLAEEYARVDASRAPDAVPSIAPLGFR</sequence>
<dbReference type="Pfam" id="PF00091">
    <property type="entry name" value="Tubulin"/>
    <property type="match status" value="1"/>
</dbReference>
<evidence type="ECO:0000256" key="3">
    <source>
        <dbReference type="ARBA" id="ARBA00022741"/>
    </source>
</evidence>
<gene>
    <name evidence="8" type="ORF">MICPUCDRAFT_58956</name>
</gene>
<dbReference type="InterPro" id="IPR017975">
    <property type="entry name" value="Tubulin_CS"/>
</dbReference>
<dbReference type="PRINTS" id="PR01519">
    <property type="entry name" value="EPSLNTUBULIN"/>
</dbReference>
<protein>
    <submittedName>
        <fullName evidence="8">Predicted protein</fullName>
    </submittedName>
</protein>
<accession>C1MUW4</accession>
<dbReference type="InterPro" id="IPR036525">
    <property type="entry name" value="Tubulin/FtsZ_GTPase_sf"/>
</dbReference>
<evidence type="ECO:0000256" key="5">
    <source>
        <dbReference type="RuleBase" id="RU000352"/>
    </source>
</evidence>
<comment type="similarity">
    <text evidence="1 5">Belongs to the tubulin family.</text>
</comment>
<dbReference type="Gene3D" id="1.10.287.600">
    <property type="entry name" value="Helix hairpin bin"/>
    <property type="match status" value="1"/>
</dbReference>
<dbReference type="GeneID" id="9685011"/>
<dbReference type="SUPFAM" id="SSF55307">
    <property type="entry name" value="Tubulin C-terminal domain-like"/>
    <property type="match status" value="1"/>
</dbReference>
<dbReference type="FunFam" id="3.40.50.1440:FF:000017">
    <property type="entry name" value="Tubulin epsilon chain"/>
    <property type="match status" value="1"/>
</dbReference>
<dbReference type="PRINTS" id="PR01161">
    <property type="entry name" value="TUBULIN"/>
</dbReference>
<dbReference type="GO" id="GO:0005525">
    <property type="term" value="F:GTP binding"/>
    <property type="evidence" value="ECO:0007669"/>
    <property type="project" value="UniProtKB-UniRule"/>
</dbReference>
<evidence type="ECO:0000256" key="4">
    <source>
        <dbReference type="ARBA" id="ARBA00023134"/>
    </source>
</evidence>